<dbReference type="RefSeq" id="WP_183844598.1">
    <property type="nucleotide sequence ID" value="NZ_JACIHU010000041.1"/>
</dbReference>
<dbReference type="InterPro" id="IPR036390">
    <property type="entry name" value="WH_DNA-bd_sf"/>
</dbReference>
<protein>
    <submittedName>
        <fullName evidence="6">DNA-binding GntR family transcriptional regulator</fullName>
    </submittedName>
</protein>
<dbReference type="InterPro" id="IPR000524">
    <property type="entry name" value="Tscrpt_reg_HTH_GntR"/>
</dbReference>
<name>A0A7W6ZNQ6_RHIET</name>
<dbReference type="EMBL" id="JACIHU010000041">
    <property type="protein sequence ID" value="MBB4483598.1"/>
    <property type="molecule type" value="Genomic_DNA"/>
</dbReference>
<dbReference type="SUPFAM" id="SSF46785">
    <property type="entry name" value="Winged helix' DNA-binding domain"/>
    <property type="match status" value="1"/>
</dbReference>
<evidence type="ECO:0000313" key="5">
    <source>
        <dbReference type="EMBL" id="MBB4483598.1"/>
    </source>
</evidence>
<evidence type="ECO:0000256" key="1">
    <source>
        <dbReference type="ARBA" id="ARBA00023015"/>
    </source>
</evidence>
<evidence type="ECO:0000256" key="2">
    <source>
        <dbReference type="ARBA" id="ARBA00023125"/>
    </source>
</evidence>
<sequence length="118" mass="13647">MRIDQIHPSKVSLSYTMAKSLIMDHKIYPGEHIQIVDLAKRFKFSVTPVREALAQLNFESLVAFKANRGYYAREVDLTEQMELHEANDVILNHVVLHCSPQVQFDQKSTWMGTPIENF</sequence>
<dbReference type="Proteomes" id="UP000523431">
    <property type="component" value="Unassembled WGS sequence"/>
</dbReference>
<keyword evidence="3" id="KW-0804">Transcription</keyword>
<dbReference type="AlphaFoldDB" id="A0A7W6ZNQ6"/>
<evidence type="ECO:0000259" key="4">
    <source>
        <dbReference type="Pfam" id="PF00392"/>
    </source>
</evidence>
<evidence type="ECO:0000313" key="7">
    <source>
        <dbReference type="Proteomes" id="UP000523431"/>
    </source>
</evidence>
<dbReference type="Gene3D" id="1.10.10.10">
    <property type="entry name" value="Winged helix-like DNA-binding domain superfamily/Winged helix DNA-binding domain"/>
    <property type="match status" value="1"/>
</dbReference>
<dbReference type="GO" id="GO:0003700">
    <property type="term" value="F:DNA-binding transcription factor activity"/>
    <property type="evidence" value="ECO:0007669"/>
    <property type="project" value="InterPro"/>
</dbReference>
<dbReference type="Proteomes" id="UP000557344">
    <property type="component" value="Unassembled WGS sequence"/>
</dbReference>
<dbReference type="EMBL" id="JACIID010000042">
    <property type="protein sequence ID" value="MBB4539428.1"/>
    <property type="molecule type" value="Genomic_DNA"/>
</dbReference>
<keyword evidence="2 6" id="KW-0238">DNA-binding</keyword>
<dbReference type="Pfam" id="PF00392">
    <property type="entry name" value="GntR"/>
    <property type="match status" value="1"/>
</dbReference>
<keyword evidence="1" id="KW-0805">Transcription regulation</keyword>
<comment type="caution">
    <text evidence="6">The sequence shown here is derived from an EMBL/GenBank/DDBJ whole genome shotgun (WGS) entry which is preliminary data.</text>
</comment>
<evidence type="ECO:0000313" key="8">
    <source>
        <dbReference type="Proteomes" id="UP000557344"/>
    </source>
</evidence>
<evidence type="ECO:0000256" key="3">
    <source>
        <dbReference type="ARBA" id="ARBA00023163"/>
    </source>
</evidence>
<gene>
    <name evidence="5" type="ORF">GGE46_006226</name>
    <name evidence="6" type="ORF">GGE57_006224</name>
</gene>
<dbReference type="InterPro" id="IPR036388">
    <property type="entry name" value="WH-like_DNA-bd_sf"/>
</dbReference>
<feature type="domain" description="HTH gntR-type" evidence="4">
    <location>
        <begin position="20"/>
        <end position="70"/>
    </location>
</feature>
<organism evidence="6 7">
    <name type="scientific">Rhizobium etli</name>
    <dbReference type="NCBI Taxonomy" id="29449"/>
    <lineage>
        <taxon>Bacteria</taxon>
        <taxon>Pseudomonadati</taxon>
        <taxon>Pseudomonadota</taxon>
        <taxon>Alphaproteobacteria</taxon>
        <taxon>Hyphomicrobiales</taxon>
        <taxon>Rhizobiaceae</taxon>
        <taxon>Rhizobium/Agrobacterium group</taxon>
        <taxon>Rhizobium</taxon>
    </lineage>
</organism>
<evidence type="ECO:0000313" key="6">
    <source>
        <dbReference type="EMBL" id="MBB4539428.1"/>
    </source>
</evidence>
<dbReference type="GO" id="GO:0003677">
    <property type="term" value="F:DNA binding"/>
    <property type="evidence" value="ECO:0007669"/>
    <property type="project" value="UniProtKB-KW"/>
</dbReference>
<reference evidence="7 8" key="1">
    <citation type="submission" date="2020-08" db="EMBL/GenBank/DDBJ databases">
        <title>Genomic Encyclopedia of Type Strains, Phase IV (KMG-V): Genome sequencing to study the core and pangenomes of soil and plant-associated prokaryotes.</title>
        <authorList>
            <person name="Whitman W."/>
        </authorList>
    </citation>
    <scope>NUCLEOTIDE SEQUENCE [LARGE SCALE GENOMIC DNA]</scope>
    <source>
        <strain evidence="5 8">SEMIA 471</strain>
        <strain evidence="6 7">SEMIA 489</strain>
    </source>
</reference>
<accession>A0A7W6ZNQ6</accession>
<proteinExistence type="predicted"/>